<feature type="compositionally biased region" description="Acidic residues" evidence="3">
    <location>
        <begin position="343"/>
        <end position="371"/>
    </location>
</feature>
<evidence type="ECO:0000256" key="3">
    <source>
        <dbReference type="SAM" id="MobiDB-lite"/>
    </source>
</evidence>
<proteinExistence type="inferred from homology"/>
<dbReference type="Gene3D" id="3.90.25.10">
    <property type="entry name" value="UDP-galactose 4-epimerase, domain 1"/>
    <property type="match status" value="1"/>
</dbReference>
<dbReference type="GO" id="GO:0005634">
    <property type="term" value="C:nucleus"/>
    <property type="evidence" value="ECO:0007669"/>
    <property type="project" value="TreeGrafter"/>
</dbReference>
<dbReference type="PANTHER" id="PTHR42748">
    <property type="entry name" value="NITROGEN METABOLITE REPRESSION PROTEIN NMRA FAMILY MEMBER"/>
    <property type="match status" value="1"/>
</dbReference>
<feature type="domain" description="NmrA-like" evidence="4">
    <location>
        <begin position="5"/>
        <end position="323"/>
    </location>
</feature>
<evidence type="ECO:0000259" key="4">
    <source>
        <dbReference type="Pfam" id="PF05368"/>
    </source>
</evidence>
<reference evidence="5 6" key="1">
    <citation type="submission" date="2016-04" db="EMBL/GenBank/DDBJ databases">
        <title>A degradative enzymes factory behind the ericoid mycorrhizal symbiosis.</title>
        <authorList>
            <consortium name="DOE Joint Genome Institute"/>
            <person name="Martino E."/>
            <person name="Morin E."/>
            <person name="Grelet G."/>
            <person name="Kuo A."/>
            <person name="Kohler A."/>
            <person name="Daghino S."/>
            <person name="Barry K."/>
            <person name="Choi C."/>
            <person name="Cichocki N."/>
            <person name="Clum A."/>
            <person name="Copeland A."/>
            <person name="Hainaut M."/>
            <person name="Haridas S."/>
            <person name="Labutti K."/>
            <person name="Lindquist E."/>
            <person name="Lipzen A."/>
            <person name="Khouja H.-R."/>
            <person name="Murat C."/>
            <person name="Ohm R."/>
            <person name="Olson A."/>
            <person name="Spatafora J."/>
            <person name="Veneault-Fourrey C."/>
            <person name="Henrissat B."/>
            <person name="Grigoriev I."/>
            <person name="Martin F."/>
            <person name="Perotto S."/>
        </authorList>
    </citation>
    <scope>NUCLEOTIDE SEQUENCE [LARGE SCALE GENOMIC DNA]</scope>
    <source>
        <strain evidence="5 6">E</strain>
    </source>
</reference>
<feature type="compositionally biased region" description="Gly residues" evidence="3">
    <location>
        <begin position="373"/>
        <end position="382"/>
    </location>
</feature>
<keyword evidence="6" id="KW-1185">Reference proteome</keyword>
<name>A0A2J6T4L3_9HELO</name>
<sequence>MPTPTKTIAVVNSSGRQAASFIRVAVAVGYHVRAQLRNLDGIVASEISSLPNVTVLVGDLYTKPKLPGAEGVNHGLIEELYKGAQLAFINTTFWGDEVAIGCALADAAVKANIEHYIYSSMPNHSLHNPTWPSLPLWSSKHTIESYIRALATLLPKTTFLYTGIYNNNFTSLPYPLFCTELQPDGSFTWTAPFHPDVKLPWLDAEHDVGPAVLQIFKDGVSTWGNGARIPLAYEMLSPREACRVFAQGVRRPVRYRRAAKIEVKVKIPNGYREQLVALEEMYALGARDGGLQPPYFGDEGLEGRVPDVAMGLWEGCRGLEEYAREVFPLEEAANGLTWMNEAEEGNADEEGEIQGGEEEKDEDDEEDEEEGLTMGGGVGSGTAMGDVTPARKEESWLA</sequence>
<organism evidence="5 6">
    <name type="scientific">Hyaloscypha bicolor E</name>
    <dbReference type="NCBI Taxonomy" id="1095630"/>
    <lineage>
        <taxon>Eukaryota</taxon>
        <taxon>Fungi</taxon>
        <taxon>Dikarya</taxon>
        <taxon>Ascomycota</taxon>
        <taxon>Pezizomycotina</taxon>
        <taxon>Leotiomycetes</taxon>
        <taxon>Helotiales</taxon>
        <taxon>Hyaloscyphaceae</taxon>
        <taxon>Hyaloscypha</taxon>
        <taxon>Hyaloscypha bicolor</taxon>
    </lineage>
</organism>
<dbReference type="Pfam" id="PF05368">
    <property type="entry name" value="NmrA"/>
    <property type="match status" value="1"/>
</dbReference>
<dbReference type="PANTHER" id="PTHR42748:SF5">
    <property type="entry name" value="NITROGEN METABOLITE REPRESSION PROTEIN NMRA"/>
    <property type="match status" value="1"/>
</dbReference>
<evidence type="ECO:0000256" key="1">
    <source>
        <dbReference type="ARBA" id="ARBA00006328"/>
    </source>
</evidence>
<gene>
    <name evidence="5" type="ORF">K444DRAFT_533028</name>
</gene>
<feature type="region of interest" description="Disordered" evidence="3">
    <location>
        <begin position="343"/>
        <end position="398"/>
    </location>
</feature>
<evidence type="ECO:0000256" key="2">
    <source>
        <dbReference type="ARBA" id="ARBA00022857"/>
    </source>
</evidence>
<dbReference type="STRING" id="1095630.A0A2J6T4L3"/>
<dbReference type="OrthoDB" id="5356836at2759"/>
<dbReference type="InterPro" id="IPR008030">
    <property type="entry name" value="NmrA-like"/>
</dbReference>
<keyword evidence="2" id="KW-0521">NADP</keyword>
<dbReference type="InterPro" id="IPR051164">
    <property type="entry name" value="NmrA-like_oxidored"/>
</dbReference>
<evidence type="ECO:0000313" key="5">
    <source>
        <dbReference type="EMBL" id="PMD57958.1"/>
    </source>
</evidence>
<dbReference type="RefSeq" id="XP_024734862.1">
    <property type="nucleotide sequence ID" value="XM_024875116.1"/>
</dbReference>
<dbReference type="AlphaFoldDB" id="A0A2J6T4L3"/>
<protein>
    <submittedName>
        <fullName evidence="5">NmrA-domain-containing protein</fullName>
    </submittedName>
</protein>
<accession>A0A2J6T4L3</accession>
<dbReference type="GeneID" id="36583196"/>
<dbReference type="EMBL" id="KZ613838">
    <property type="protein sequence ID" value="PMD57958.1"/>
    <property type="molecule type" value="Genomic_DNA"/>
</dbReference>
<evidence type="ECO:0000313" key="6">
    <source>
        <dbReference type="Proteomes" id="UP000235371"/>
    </source>
</evidence>
<feature type="compositionally biased region" description="Basic and acidic residues" evidence="3">
    <location>
        <begin position="389"/>
        <end position="398"/>
    </location>
</feature>
<dbReference type="SUPFAM" id="SSF51735">
    <property type="entry name" value="NAD(P)-binding Rossmann-fold domains"/>
    <property type="match status" value="1"/>
</dbReference>
<comment type="similarity">
    <text evidence="1">Belongs to the NmrA-type oxidoreductase family.</text>
</comment>
<dbReference type="Proteomes" id="UP000235371">
    <property type="component" value="Unassembled WGS sequence"/>
</dbReference>
<dbReference type="InterPro" id="IPR036291">
    <property type="entry name" value="NAD(P)-bd_dom_sf"/>
</dbReference>
<dbReference type="Gene3D" id="3.40.50.720">
    <property type="entry name" value="NAD(P)-binding Rossmann-like Domain"/>
    <property type="match status" value="1"/>
</dbReference>
<dbReference type="InParanoid" id="A0A2J6T4L3"/>